<accession>K4NWV3</accession>
<dbReference type="OrthoDB" id="76at10239"/>
<keyword evidence="2" id="KW-1185">Reference proteome</keyword>
<reference evidence="1 2" key="1">
    <citation type="journal article" date="2013" name="Genome Announc.">
        <title>Genome sequence of a novel archaeal rudivirus recovered from a mexican hot spring.</title>
        <authorList>
            <person name="Servin-Garciduenas L.E."/>
            <person name="Peng X."/>
            <person name="Garrett R.A."/>
            <person name="Martinez-Romero E."/>
        </authorList>
    </citation>
    <scope>NUCLEOTIDE SEQUENCE [LARGE SCALE GENOMIC DNA]</scope>
</reference>
<dbReference type="EMBL" id="JX944686">
    <property type="protein sequence ID" value="AFV51244.1"/>
    <property type="molecule type" value="Genomic_DNA"/>
</dbReference>
<protein>
    <submittedName>
        <fullName evidence="1">Structural protein</fullName>
    </submittedName>
</protein>
<proteinExistence type="predicted"/>
<dbReference type="InterPro" id="IPR016024">
    <property type="entry name" value="ARM-type_fold"/>
</dbReference>
<sequence length="1106" mass="126705">MSTVADVGSAIISALGSVGNFFSGTTTTLADFINFLDTDIVDFFTNVESDMRSIISFLGNAISDVSTFMENIANEFISAMQTVANAVYSAGVTFVGFMETLAKNAVNALATVGQDMVTFAIDVAQGFANVFTQILPNAFTTFINAFSGSFKYIGPFISVLAPLLINYFQPGLVGKYLEKIMEKVSEFLPEIEVDLAFLGLGGHFKIKLPEIVEGFVDPLKDFIEEVMKEITETFREYIKEPFISEFKINLRDVFNSIGLGDVPFADPRFHEIKDWIAVRSFDELKDHFFETLMLTGYPAWFTDAYLEAPVDDYVPRNPLFRPVRIRDVIQAVQYGFLPSDAISKYAWNNLISPKTAHLMYQNTTARLIQRAVDQGVRQFIITPEEAVSAVQTYSTITGIEFLRTYFDLEYKYAEKRLVKQIIRSLLSRALSNYGRPYINPEVVRQNIATLFKELQYPPIVEQAFNDLITQSENVQIAQIVYQALIAQVRQGFYNPHVVNELIKKYQMNGPIINEMITLELIQLSQRAQLTELQFKARNFMIKEDDIKKALKAIGYADQLVNAFLFQYYTEPLLQFQLRYIEEFARSGYYNTHEIRGVFQSLGLTKDFADMFEKYATQAIQYKSLLQEVQFKLRNFLLSEKDAEHLLKSLHFNDALISSLITQYYVEPLIQLKLRYIETLARTQLLDEKTLQQALINIGIVKDVAEIYAKMFASEYYVRTLINYYRTLADHGILEQNKDIPASVYDLEIKPAYDLYVLRMNVDYYRRLASEGILVTNKDIPASVFNLEVKPAFDEYLVRTTLRYIEESLRKLSIDTKTALTELKKLGIADNVATMLVNIDTPVLFSVREIARNIVEGAIYNVQKVPVNVGNVANELRKLKVPEDQIPILVDEIASSIALELWRRYLPSLSDVEDAVRTGYPYQKLAQMAMIPSALLNVKLDLLQHHQVATLVQSMRIYYVELLMYGVTQTQLEGLLRQYGYNDAMLSILRTEAQVRRELTVYQELGITPSKALSMSEYMENPDEFLKSIFDAYHVPADLQQKYLTYARNRRLQRYISEIISTIALLAEKKKISPDQAQQLLLQFKKYGLTDDEIQLILLNVQLRSQY</sequence>
<organism evidence="1 2">
    <name type="scientific">Sulfolobales Mexican rod-shaped virus 1</name>
    <dbReference type="NCBI Taxonomy" id="2848122"/>
    <lineage>
        <taxon>Viruses</taxon>
        <taxon>Adnaviria</taxon>
        <taxon>Zilligvirae</taxon>
        <taxon>Taleaviricota</taxon>
        <taxon>Tokiviricetes</taxon>
        <taxon>Ligamenvirales</taxon>
        <taxon>Rudiviridae</taxon>
        <taxon>Mexirudivirus</taxon>
        <taxon>Mexirudivirus azufresense</taxon>
        <taxon>Mexirudivirus SMRV1</taxon>
    </lineage>
</organism>
<dbReference type="KEGG" id="vg:13997089"/>
<dbReference type="SUPFAM" id="SSF48371">
    <property type="entry name" value="ARM repeat"/>
    <property type="match status" value="1"/>
</dbReference>
<evidence type="ECO:0000313" key="2">
    <source>
        <dbReference type="Proteomes" id="UP000009199"/>
    </source>
</evidence>
<evidence type="ECO:0000313" key="1">
    <source>
        <dbReference type="EMBL" id="AFV51244.1"/>
    </source>
</evidence>
<dbReference type="Proteomes" id="UP000009199">
    <property type="component" value="Segment"/>
</dbReference>
<name>K4NWV3_9VIRU</name>